<evidence type="ECO:0000256" key="1">
    <source>
        <dbReference type="SAM" id="SignalP"/>
    </source>
</evidence>
<evidence type="ECO:0000313" key="4">
    <source>
        <dbReference type="WBParaSite" id="SBAD_0000137001-mRNA-1"/>
    </source>
</evidence>
<proteinExistence type="predicted"/>
<name>A0A183ICG9_9BILA</name>
<feature type="signal peptide" evidence="1">
    <location>
        <begin position="1"/>
        <end position="19"/>
    </location>
</feature>
<dbReference type="EMBL" id="UZAM01006785">
    <property type="protein sequence ID" value="VDO93945.1"/>
    <property type="molecule type" value="Genomic_DNA"/>
</dbReference>
<evidence type="ECO:0000313" key="3">
    <source>
        <dbReference type="Proteomes" id="UP000270296"/>
    </source>
</evidence>
<feature type="chain" id="PRO_5043139889" evidence="1">
    <location>
        <begin position="20"/>
        <end position="93"/>
    </location>
</feature>
<gene>
    <name evidence="2" type="ORF">SBAD_LOCUS1313</name>
</gene>
<accession>A0A183ICG9</accession>
<dbReference type="AlphaFoldDB" id="A0A183ICG9"/>
<protein>
    <submittedName>
        <fullName evidence="4">Secreted protein</fullName>
    </submittedName>
</protein>
<evidence type="ECO:0000313" key="2">
    <source>
        <dbReference type="EMBL" id="VDO93945.1"/>
    </source>
</evidence>
<organism evidence="4">
    <name type="scientific">Soboliphyme baturini</name>
    <dbReference type="NCBI Taxonomy" id="241478"/>
    <lineage>
        <taxon>Eukaryota</taxon>
        <taxon>Metazoa</taxon>
        <taxon>Ecdysozoa</taxon>
        <taxon>Nematoda</taxon>
        <taxon>Enoplea</taxon>
        <taxon>Dorylaimia</taxon>
        <taxon>Dioctophymatida</taxon>
        <taxon>Dioctophymatoidea</taxon>
        <taxon>Soboliphymatidae</taxon>
        <taxon>Soboliphyme</taxon>
    </lineage>
</organism>
<reference evidence="4" key="1">
    <citation type="submission" date="2016-06" db="UniProtKB">
        <authorList>
            <consortium name="WormBaseParasite"/>
        </authorList>
    </citation>
    <scope>IDENTIFICATION</scope>
</reference>
<sequence length="93" mass="10287">MNLFIGLLYSIVCVAVVSGQPDIPKQATLTLDEVKLKIFAYPNEAETQCDDISVSTMALMCCIPRPDALLRVEVYWVGDLFLFGTAGLVQCYH</sequence>
<dbReference type="WBParaSite" id="SBAD_0000137001-mRNA-1">
    <property type="protein sequence ID" value="SBAD_0000137001-mRNA-1"/>
    <property type="gene ID" value="SBAD_0000137001"/>
</dbReference>
<reference evidence="2 3" key="2">
    <citation type="submission" date="2018-11" db="EMBL/GenBank/DDBJ databases">
        <authorList>
            <consortium name="Pathogen Informatics"/>
        </authorList>
    </citation>
    <scope>NUCLEOTIDE SEQUENCE [LARGE SCALE GENOMIC DNA]</scope>
</reference>
<keyword evidence="1" id="KW-0732">Signal</keyword>
<keyword evidence="3" id="KW-1185">Reference proteome</keyword>
<dbReference type="Proteomes" id="UP000270296">
    <property type="component" value="Unassembled WGS sequence"/>
</dbReference>